<evidence type="ECO:0000256" key="9">
    <source>
        <dbReference type="SAM" id="MobiDB-lite"/>
    </source>
</evidence>
<dbReference type="Gene3D" id="2.70.20.10">
    <property type="entry name" value="Topoisomerase I, domain 3"/>
    <property type="match status" value="1"/>
</dbReference>
<evidence type="ECO:0000259" key="10">
    <source>
        <dbReference type="PROSITE" id="PS50880"/>
    </source>
</evidence>
<evidence type="ECO:0000313" key="12">
    <source>
        <dbReference type="EMBL" id="RAK24206.1"/>
    </source>
</evidence>
<dbReference type="GO" id="GO:0046872">
    <property type="term" value="F:metal ion binding"/>
    <property type="evidence" value="ECO:0007669"/>
    <property type="project" value="UniProtKB-KW"/>
</dbReference>
<comment type="similarity">
    <text evidence="2 8">Belongs to the type IA topoisomerase family.</text>
</comment>
<dbReference type="PANTHER" id="PTHR42785">
    <property type="entry name" value="DNA TOPOISOMERASE, TYPE IA, CORE"/>
    <property type="match status" value="1"/>
</dbReference>
<protein>
    <recommendedName>
        <fullName evidence="8">DNA topoisomerase 1</fullName>
        <ecNumber evidence="8">5.6.2.1</ecNumber>
    </recommendedName>
    <alternativeName>
        <fullName evidence="8">DNA topoisomerase I</fullName>
    </alternativeName>
</protein>
<dbReference type="Pfam" id="PF01751">
    <property type="entry name" value="Toprim"/>
    <property type="match status" value="1"/>
</dbReference>
<dbReference type="Proteomes" id="UP000249620">
    <property type="component" value="Unassembled WGS sequence"/>
</dbReference>
<dbReference type="PROSITE" id="PS52039">
    <property type="entry name" value="TOPO_IA_2"/>
    <property type="match status" value="1"/>
</dbReference>
<feature type="region of interest" description="Interaction with DNA" evidence="8">
    <location>
        <begin position="180"/>
        <end position="185"/>
    </location>
</feature>
<evidence type="ECO:0000256" key="8">
    <source>
        <dbReference type="HAMAP-Rule" id="MF_00952"/>
    </source>
</evidence>
<proteinExistence type="inferred from homology"/>
<evidence type="ECO:0000256" key="3">
    <source>
        <dbReference type="ARBA" id="ARBA00022723"/>
    </source>
</evidence>
<dbReference type="EMBL" id="QLMI01000002">
    <property type="protein sequence ID" value="RAK24206.1"/>
    <property type="molecule type" value="Genomic_DNA"/>
</dbReference>
<feature type="site" description="Interaction with DNA" evidence="8">
    <location>
        <position position="50"/>
    </location>
</feature>
<sequence>MLKFKKNLYFCDSKKCEMAKNLVIVESPAKAKTIEKFLGSEYQVESSYGHIADLPSREIGVDVENGFKPKYEVSADKKALVTKLKGLAKNAEMVWLASDEDREGEAISWHLSEELNLKPEKTKRIVFHEITKTAIQKAIENPRGIDYNLVNAQQARRVLDRLVGYELSPVLWKKVKGGLSAGRVQSVSVRLIVEREREIQNFKPEASYSITAEFTNEAGKTFKAKLPKNFATKKEAEDFLTKNIGSSYKVGDLETKPTKKSPAAPFTTSTLQQEAARKLYLPVGITMQIAQRLYEAGLITYMRTDSVNLSQEAMTAAQAEITSYYGKEFSKPRNFNTKSKGAQEAHEAIRPTDMSRHTVDIDRDQARLYELIWKRTLASQMSDAELERTNVKIEASNHSETFTATGEVIKFEGFLKVYLEGHDDDEEEQEGMLPALKVNEKLINNYITATERFSRPPSRYTEASLVKKLEELGIGRPSTYAPTISTIIARTYVEKGSFEGQERKYNQLMLKGGEVKSQVLTENVGSDKGKLVPTDIGIIVNDFLVKNFNTILDYNFTAKVEQDFDEIAEGKVDWAKMMNDFYKHFHPNVVDVEKNADRESGERILGVHPVSGKQVSVRLGKYGAMAQIGDAEDENKQFASLRQDQNIGNITLEEVLNLFLLPKQLGTYKGEEIEVNNGRFGPYVRFGSQFISLPKGVDPMDVTMETAQGLIDEKVQADAPIGTYDGLPIQKGVGRFGPFIKWNGMFINVNKKYNFDNLSQSDLNELIEEKQQKDIDKVIHDWKEEGIKVEKARWGRSVITKGKIKIELSKDVDASKLTLVQVQEMIEKKTPAKKTATKKAPAKKTTAKKK</sequence>
<evidence type="ECO:0000256" key="4">
    <source>
        <dbReference type="ARBA" id="ARBA00022842"/>
    </source>
</evidence>
<evidence type="ECO:0000256" key="2">
    <source>
        <dbReference type="ARBA" id="ARBA00009446"/>
    </source>
</evidence>
<keyword evidence="6 8" id="KW-0238">DNA-binding</keyword>
<feature type="site" description="Interaction with DNA" evidence="8">
    <location>
        <position position="490"/>
    </location>
</feature>
<evidence type="ECO:0000256" key="5">
    <source>
        <dbReference type="ARBA" id="ARBA00023029"/>
    </source>
</evidence>
<dbReference type="PROSITE" id="PS00396">
    <property type="entry name" value="TOPO_IA_1"/>
    <property type="match status" value="1"/>
</dbReference>
<comment type="function">
    <text evidence="8">Releases the supercoiling and torsional tension of DNA, which is introduced during the DNA replication and transcription, by transiently cleaving and rejoining one strand of the DNA duplex. Introduces a single-strand break via transesterification at a target site in duplex DNA. The scissile phosphodiester is attacked by the catalytic tyrosine of the enzyme, resulting in the formation of a DNA-(5'-phosphotyrosyl)-enzyme intermediate and the expulsion of a 3'-OH DNA strand. The free DNA strand then undergoes passage around the unbroken strand, thus removing DNA supercoils. Finally, in the religation step, the DNA 3'-OH attacks the covalent intermediate to expel the active-site tyrosine and restore the DNA phosphodiester backbone.</text>
</comment>
<dbReference type="InterPro" id="IPR028612">
    <property type="entry name" value="Topoisom_1_IA"/>
</dbReference>
<feature type="site" description="Interaction with DNA" evidence="8">
    <location>
        <position position="160"/>
    </location>
</feature>
<dbReference type="SMART" id="SM00437">
    <property type="entry name" value="TOP1Ac"/>
    <property type="match status" value="1"/>
</dbReference>
<keyword evidence="7 8" id="KW-0413">Isomerase</keyword>
<dbReference type="AlphaFoldDB" id="A0A327YV38"/>
<dbReference type="NCBIfam" id="TIGR01051">
    <property type="entry name" value="topA_bact"/>
    <property type="match status" value="1"/>
</dbReference>
<evidence type="ECO:0000256" key="1">
    <source>
        <dbReference type="ARBA" id="ARBA00000213"/>
    </source>
</evidence>
<dbReference type="InterPro" id="IPR013825">
    <property type="entry name" value="Topo_IA_cen_sub2"/>
</dbReference>
<dbReference type="InterPro" id="IPR000380">
    <property type="entry name" value="Topo_IA"/>
</dbReference>
<dbReference type="EC" id="5.6.2.1" evidence="8"/>
<dbReference type="SMART" id="SM00493">
    <property type="entry name" value="TOPRIM"/>
    <property type="match status" value="1"/>
</dbReference>
<organism evidence="12 13">
    <name type="scientific">Flavobacterium aquaticum</name>
    <dbReference type="NCBI Taxonomy" id="1236486"/>
    <lineage>
        <taxon>Bacteria</taxon>
        <taxon>Pseudomonadati</taxon>
        <taxon>Bacteroidota</taxon>
        <taxon>Flavobacteriia</taxon>
        <taxon>Flavobacteriales</taxon>
        <taxon>Flavobacteriaceae</taxon>
        <taxon>Flavobacterium</taxon>
    </lineage>
</organism>
<reference evidence="12 13" key="1">
    <citation type="submission" date="2018-06" db="EMBL/GenBank/DDBJ databases">
        <title>Genomic Encyclopedia of Type Strains, Phase III (KMG-III): the genomes of soil and plant-associated and newly described type strains.</title>
        <authorList>
            <person name="Whitman W."/>
        </authorList>
    </citation>
    <scope>NUCLEOTIDE SEQUENCE [LARGE SCALE GENOMIC DNA]</scope>
    <source>
        <strain evidence="12 13">CGMCC 1.12398</strain>
    </source>
</reference>
<keyword evidence="4" id="KW-0460">Magnesium</keyword>
<dbReference type="InterPro" id="IPR025589">
    <property type="entry name" value="Toprim_C_rpt"/>
</dbReference>
<dbReference type="CDD" id="cd03363">
    <property type="entry name" value="TOPRIM_TopoIA_TopoI"/>
    <property type="match status" value="1"/>
</dbReference>
<dbReference type="InterPro" id="IPR013826">
    <property type="entry name" value="Topo_IA_cen_sub3"/>
</dbReference>
<comment type="subunit">
    <text evidence="8">Monomer.</text>
</comment>
<dbReference type="HAMAP" id="MF_00952">
    <property type="entry name" value="Topoisom_1_prok"/>
    <property type="match status" value="1"/>
</dbReference>
<evidence type="ECO:0000313" key="13">
    <source>
        <dbReference type="Proteomes" id="UP000249620"/>
    </source>
</evidence>
<feature type="region of interest" description="Disordered" evidence="9">
    <location>
        <begin position="830"/>
        <end position="850"/>
    </location>
</feature>
<dbReference type="SMART" id="SM00436">
    <property type="entry name" value="TOP1Bc"/>
    <property type="match status" value="1"/>
</dbReference>
<dbReference type="GO" id="GO:0003917">
    <property type="term" value="F:DNA topoisomerase type I (single strand cut, ATP-independent) activity"/>
    <property type="evidence" value="ECO:0007669"/>
    <property type="project" value="UniProtKB-UniRule"/>
</dbReference>
<dbReference type="InterPro" id="IPR003601">
    <property type="entry name" value="Topo_IA_2"/>
</dbReference>
<dbReference type="InterPro" id="IPR013497">
    <property type="entry name" value="Topo_IA_cen"/>
</dbReference>
<dbReference type="Gene3D" id="1.10.460.10">
    <property type="entry name" value="Topoisomerase I, domain 2"/>
    <property type="match status" value="2"/>
</dbReference>
<evidence type="ECO:0000256" key="6">
    <source>
        <dbReference type="ARBA" id="ARBA00023125"/>
    </source>
</evidence>
<dbReference type="PROSITE" id="PS50880">
    <property type="entry name" value="TOPRIM"/>
    <property type="match status" value="1"/>
</dbReference>
<dbReference type="GO" id="GO:0003677">
    <property type="term" value="F:DNA binding"/>
    <property type="evidence" value="ECO:0007669"/>
    <property type="project" value="UniProtKB-KW"/>
</dbReference>
<dbReference type="InterPro" id="IPR034149">
    <property type="entry name" value="TOPRIM_TopoI"/>
</dbReference>
<dbReference type="InterPro" id="IPR003602">
    <property type="entry name" value="Topo_IA_DNA-bd_dom"/>
</dbReference>
<feature type="compositionally biased region" description="Basic residues" evidence="9">
    <location>
        <begin position="831"/>
        <end position="850"/>
    </location>
</feature>
<dbReference type="Pfam" id="PF13368">
    <property type="entry name" value="Toprim_C_rpt"/>
    <property type="match status" value="2"/>
</dbReference>
<feature type="site" description="Interaction with DNA" evidence="8">
    <location>
        <position position="157"/>
    </location>
</feature>
<feature type="domain" description="Topo IA-type catalytic" evidence="11">
    <location>
        <begin position="146"/>
        <end position="590"/>
    </location>
</feature>
<feature type="site" description="Interaction with DNA" evidence="8">
    <location>
        <position position="165"/>
    </location>
</feature>
<dbReference type="InterPro" id="IPR006171">
    <property type="entry name" value="TOPRIM_dom"/>
</dbReference>
<keyword evidence="13" id="KW-1185">Reference proteome</keyword>
<dbReference type="SUPFAM" id="SSF56712">
    <property type="entry name" value="Prokaryotic type I DNA topoisomerase"/>
    <property type="match status" value="1"/>
</dbReference>
<dbReference type="GO" id="GO:0006265">
    <property type="term" value="P:DNA topological change"/>
    <property type="evidence" value="ECO:0007669"/>
    <property type="project" value="UniProtKB-UniRule"/>
</dbReference>
<feature type="active site" description="O-(5'-phospho-DNA)-tyrosine intermediate" evidence="8">
    <location>
        <position position="301"/>
    </location>
</feature>
<feature type="site" description="Interaction with DNA" evidence="8">
    <location>
        <position position="303"/>
    </location>
</feature>
<feature type="site" description="Interaction with DNA" evidence="8">
    <location>
        <position position="156"/>
    </location>
</feature>
<evidence type="ECO:0000256" key="7">
    <source>
        <dbReference type="ARBA" id="ARBA00023235"/>
    </source>
</evidence>
<dbReference type="InterPro" id="IPR005733">
    <property type="entry name" value="TopoI_bac-type"/>
</dbReference>
<dbReference type="InterPro" id="IPR023406">
    <property type="entry name" value="Topo_IA_AS"/>
</dbReference>
<dbReference type="CDD" id="cd00186">
    <property type="entry name" value="TOP1Ac"/>
    <property type="match status" value="1"/>
</dbReference>
<comment type="caution">
    <text evidence="12">The sequence shown here is derived from an EMBL/GenBank/DDBJ whole genome shotgun (WGS) entry which is preliminary data.</text>
</comment>
<keyword evidence="5 8" id="KW-0799">Topoisomerase</keyword>
<dbReference type="PRINTS" id="PR00417">
    <property type="entry name" value="PRTPISMRASEI"/>
</dbReference>
<name>A0A327YV38_9FLAO</name>
<gene>
    <name evidence="8" type="primary">topA</name>
    <name evidence="12" type="ORF">B0I03_10257</name>
</gene>
<dbReference type="Gene3D" id="3.40.50.140">
    <property type="match status" value="1"/>
</dbReference>
<dbReference type="PANTHER" id="PTHR42785:SF1">
    <property type="entry name" value="DNA TOPOISOMERASE"/>
    <property type="match status" value="1"/>
</dbReference>
<accession>A0A327YV38</accession>
<dbReference type="InterPro" id="IPR013824">
    <property type="entry name" value="Topo_IA_cen_sub1"/>
</dbReference>
<comment type="catalytic activity">
    <reaction evidence="1 8">
        <text>ATP-independent breakage of single-stranded DNA, followed by passage and rejoining.</text>
        <dbReference type="EC" id="5.6.2.1"/>
    </reaction>
</comment>
<feature type="site" description="Interaction with DNA" evidence="8">
    <location>
        <position position="172"/>
    </location>
</feature>
<keyword evidence="3" id="KW-0479">Metal-binding</keyword>
<dbReference type="Pfam" id="PF01131">
    <property type="entry name" value="Topoisom_bac"/>
    <property type="match status" value="2"/>
</dbReference>
<feature type="domain" description="Toprim" evidence="10">
    <location>
        <begin position="20"/>
        <end position="130"/>
    </location>
</feature>
<dbReference type="Gene3D" id="1.10.290.10">
    <property type="entry name" value="Topoisomerase I, domain 4"/>
    <property type="match status" value="1"/>
</dbReference>
<evidence type="ECO:0000259" key="11">
    <source>
        <dbReference type="PROSITE" id="PS52039"/>
    </source>
</evidence>
<dbReference type="InterPro" id="IPR023405">
    <property type="entry name" value="Topo_IA_core_domain"/>
</dbReference>